<dbReference type="InterPro" id="IPR050250">
    <property type="entry name" value="Macrolide_Exporter_MacB"/>
</dbReference>
<dbReference type="GO" id="GO:0022857">
    <property type="term" value="F:transmembrane transporter activity"/>
    <property type="evidence" value="ECO:0007669"/>
    <property type="project" value="TreeGrafter"/>
</dbReference>
<dbReference type="PANTHER" id="PTHR30572:SF4">
    <property type="entry name" value="ABC TRANSPORTER PERMEASE YTRF"/>
    <property type="match status" value="1"/>
</dbReference>
<dbReference type="KEGG" id="hhw:NCTC503_00029"/>
<dbReference type="AlphaFoldDB" id="A0A4U9QSJ6"/>
<dbReference type="Pfam" id="PF12704">
    <property type="entry name" value="MacB_PCD"/>
    <property type="match status" value="1"/>
</dbReference>
<keyword evidence="1" id="KW-1133">Transmembrane helix</keyword>
<keyword evidence="1" id="KW-0812">Transmembrane</keyword>
<evidence type="ECO:0000259" key="2">
    <source>
        <dbReference type="Pfam" id="PF12704"/>
    </source>
</evidence>
<dbReference type="GO" id="GO:0005886">
    <property type="term" value="C:plasma membrane"/>
    <property type="evidence" value="ECO:0007669"/>
    <property type="project" value="TreeGrafter"/>
</dbReference>
<name>A0A4U9QSJ6_HATHI</name>
<evidence type="ECO:0000313" key="3">
    <source>
        <dbReference type="EMBL" id="VTQ81564.1"/>
    </source>
</evidence>
<dbReference type="EMBL" id="LR590481">
    <property type="protein sequence ID" value="VTQ81564.1"/>
    <property type="molecule type" value="Genomic_DNA"/>
</dbReference>
<dbReference type="RefSeq" id="WP_138208896.1">
    <property type="nucleotide sequence ID" value="NZ_CBCRUQ010000025.1"/>
</dbReference>
<dbReference type="InterPro" id="IPR025857">
    <property type="entry name" value="MacB_PCD"/>
</dbReference>
<protein>
    <submittedName>
        <fullName evidence="3">MacB-like periplasmic core domain</fullName>
    </submittedName>
</protein>
<evidence type="ECO:0000256" key="1">
    <source>
        <dbReference type="SAM" id="Phobius"/>
    </source>
</evidence>
<proteinExistence type="predicted"/>
<feature type="domain" description="MacB-like periplasmic core" evidence="2">
    <location>
        <begin position="23"/>
        <end position="217"/>
    </location>
</feature>
<dbReference type="Proteomes" id="UP000308489">
    <property type="component" value="Chromosome 1"/>
</dbReference>
<feature type="transmembrane region" description="Helical" evidence="1">
    <location>
        <begin position="21"/>
        <end position="41"/>
    </location>
</feature>
<organism evidence="3 4">
    <name type="scientific">Hathewaya histolytica</name>
    <name type="common">Clostridium histolyticum</name>
    <dbReference type="NCBI Taxonomy" id="1498"/>
    <lineage>
        <taxon>Bacteria</taxon>
        <taxon>Bacillati</taxon>
        <taxon>Bacillota</taxon>
        <taxon>Clostridia</taxon>
        <taxon>Eubacteriales</taxon>
        <taxon>Clostridiaceae</taxon>
        <taxon>Hathewaya</taxon>
    </lineage>
</organism>
<keyword evidence="1" id="KW-0472">Membrane</keyword>
<keyword evidence="4" id="KW-1185">Reference proteome</keyword>
<sequence length="236" mass="26799">MITSIKGCAKKLIKSNKFIMISSIFSIVISVALIINMSMFFSNAEKSMRDNLKTLYGEMDLSVGVPSMYDNNLDKATVQRISSIKEIKEISPVIIGELEIKDKVNFKPYSVGVDNSSLCKSKYKYKKNISENQVVINKVLKENMNLNIGDLITIEGRSFKIIEVIDNSGQIANIPDMVYINLNTFKDIIKDNGEATFLLIKLSDENKNIEVAEKIKNIYYSFISISYNYVFSFYII</sequence>
<reference evidence="3 4" key="1">
    <citation type="submission" date="2019-05" db="EMBL/GenBank/DDBJ databases">
        <authorList>
            <consortium name="Pathogen Informatics"/>
        </authorList>
    </citation>
    <scope>NUCLEOTIDE SEQUENCE [LARGE SCALE GENOMIC DNA]</scope>
    <source>
        <strain evidence="3 4">NCTC503</strain>
    </source>
</reference>
<dbReference type="OrthoDB" id="2425574at2"/>
<gene>
    <name evidence="3" type="ORF">NCTC503_00029</name>
</gene>
<accession>A0A4U9QSJ6</accession>
<dbReference type="PANTHER" id="PTHR30572">
    <property type="entry name" value="MEMBRANE COMPONENT OF TRANSPORTER-RELATED"/>
    <property type="match status" value="1"/>
</dbReference>
<evidence type="ECO:0000313" key="4">
    <source>
        <dbReference type="Proteomes" id="UP000308489"/>
    </source>
</evidence>